<name>A0ABF7QU41_RHILW</name>
<evidence type="ECO:0008006" key="3">
    <source>
        <dbReference type="Google" id="ProtNLM"/>
    </source>
</evidence>
<keyword evidence="2" id="KW-1185">Reference proteome</keyword>
<protein>
    <recommendedName>
        <fullName evidence="3">Trypsin-like peptidase domain-containing protein</fullName>
    </recommendedName>
</protein>
<organism evidence="1 2">
    <name type="scientific">Rhizobium leguminosarum bv. trifolii (strain WSM2304)</name>
    <dbReference type="NCBI Taxonomy" id="395492"/>
    <lineage>
        <taxon>Bacteria</taxon>
        <taxon>Pseudomonadati</taxon>
        <taxon>Pseudomonadota</taxon>
        <taxon>Alphaproteobacteria</taxon>
        <taxon>Hyphomicrobiales</taxon>
        <taxon>Rhizobiaceae</taxon>
        <taxon>Rhizobium/Agrobacterium group</taxon>
        <taxon>Rhizobium</taxon>
    </lineage>
</organism>
<dbReference type="EMBL" id="CP001191">
    <property type="protein sequence ID" value="ACI57489.1"/>
    <property type="molecule type" value="Genomic_DNA"/>
</dbReference>
<accession>A0ABF7QU41</accession>
<dbReference type="Proteomes" id="UP000008330">
    <property type="component" value="Chromosome"/>
</dbReference>
<evidence type="ECO:0000313" key="1">
    <source>
        <dbReference type="EMBL" id="ACI57489.1"/>
    </source>
</evidence>
<sequence length="279" mass="30742">MTTAEAVRISQFSSAVCPLAMQRLDDGYNVLASAAGSGFFWRRTDGIRKGLYLITNWHNVTGINPETGRMMGQFIPNALMLRVRHISRRDGEMTYTQLWDISIPLYSKEVPIWFEHTAGAKVDCVAIPMLIDDIDSYAIKPLNECGLQADLMPDVGMDCFVIGYPKGLSGVGATPVWKRASIATEPNFDHEKQPIVLVDTATREGMSGSPVIFRHNGVHMPSGGLDRNTIIGTVENFLGIYSGRIGDDVFGVQLGRVWKARVIDEILDSGTMGKHPNEL</sequence>
<dbReference type="KEGG" id="rlt:Rleg2_4227"/>
<gene>
    <name evidence="1" type="ordered locus">Rleg2_4227</name>
</gene>
<dbReference type="RefSeq" id="WP_012559611.1">
    <property type="nucleotide sequence ID" value="NC_011369.1"/>
</dbReference>
<dbReference type="AlphaFoldDB" id="A0ABF7QU41"/>
<proteinExistence type="predicted"/>
<dbReference type="InterPro" id="IPR009003">
    <property type="entry name" value="Peptidase_S1_PA"/>
</dbReference>
<dbReference type="SUPFAM" id="SSF50494">
    <property type="entry name" value="Trypsin-like serine proteases"/>
    <property type="match status" value="1"/>
</dbReference>
<reference evidence="1 2" key="1">
    <citation type="journal article" date="2010" name="Stand. Genomic Sci.">
        <title>Complete genome sequence of Rhizobium leguminosarum bv trifolii strain WSM2304, an effective microsymbiont of the South American clover Trifolium polymorphum.</title>
        <authorList>
            <person name="Reeve W."/>
            <person name="O'Hara G."/>
            <person name="Chain P."/>
            <person name="Ardley J."/>
            <person name="Brau L."/>
            <person name="Nandesena K."/>
            <person name="Tiwari R."/>
            <person name="Malfatti S."/>
            <person name="Kiss H."/>
            <person name="Lapidus A."/>
            <person name="Copeland A."/>
            <person name="Nolan M."/>
            <person name="Land M."/>
            <person name="Ivanova N."/>
            <person name="Mavromatis K."/>
            <person name="Markowitz V."/>
            <person name="Kyrpides N."/>
            <person name="Melino V."/>
            <person name="Denton M."/>
            <person name="Yates R."/>
            <person name="Howieson J."/>
        </authorList>
    </citation>
    <scope>NUCLEOTIDE SEQUENCE [LARGE SCALE GENOMIC DNA]</scope>
    <source>
        <strain evidence="1 2">WSM2304</strain>
    </source>
</reference>
<dbReference type="Gene3D" id="2.40.10.10">
    <property type="entry name" value="Trypsin-like serine proteases"/>
    <property type="match status" value="1"/>
</dbReference>
<evidence type="ECO:0000313" key="2">
    <source>
        <dbReference type="Proteomes" id="UP000008330"/>
    </source>
</evidence>
<dbReference type="InterPro" id="IPR043504">
    <property type="entry name" value="Peptidase_S1_PA_chymotrypsin"/>
</dbReference>